<organism evidence="1 2">
    <name type="scientific">Ornithinimicrobium avium</name>
    <dbReference type="NCBI Taxonomy" id="2283195"/>
    <lineage>
        <taxon>Bacteria</taxon>
        <taxon>Bacillati</taxon>
        <taxon>Actinomycetota</taxon>
        <taxon>Actinomycetes</taxon>
        <taxon>Micrococcales</taxon>
        <taxon>Ornithinimicrobiaceae</taxon>
        <taxon>Ornithinimicrobium</taxon>
    </lineage>
</organism>
<dbReference type="Proteomes" id="UP000253790">
    <property type="component" value="Chromosome"/>
</dbReference>
<gene>
    <name evidence="1" type="ORF">DV701_02755</name>
</gene>
<name>A0A345NS56_9MICO</name>
<protein>
    <recommendedName>
        <fullName evidence="3">DUF559 domain-containing protein</fullName>
    </recommendedName>
</protein>
<dbReference type="KEGG" id="orn:DV701_02755"/>
<dbReference type="InterPro" id="IPR011335">
    <property type="entry name" value="Restrct_endonuc-II-like"/>
</dbReference>
<accession>A0A345NS56</accession>
<keyword evidence="2" id="KW-1185">Reference proteome</keyword>
<dbReference type="Gene3D" id="3.40.960.10">
    <property type="entry name" value="VSR Endonuclease"/>
    <property type="match status" value="1"/>
</dbReference>
<proteinExistence type="predicted"/>
<dbReference type="OrthoDB" id="3173471at2"/>
<dbReference type="AlphaFoldDB" id="A0A345NS56"/>
<evidence type="ECO:0008006" key="3">
    <source>
        <dbReference type="Google" id="ProtNLM"/>
    </source>
</evidence>
<evidence type="ECO:0000313" key="2">
    <source>
        <dbReference type="Proteomes" id="UP000253790"/>
    </source>
</evidence>
<sequence length="273" mass="30690">MPGVAVRASAPQDARTTAQAVLLVAGRDAFVSHHQAARLWGAVVPDCDVLHASVPGNRHRSRRPEVRVHRSSRTPVRFRGIPLTRAEDTFVDLAGHLSLVDLVVLGDSLVRRRRTRPEQLVTAAGTAPPRLRRRSVRAAGFVRTDVDSPMESRSRMLMVLAGLPEPAVDIRFHDGDGTLLRRLDMGYREHRLAIEYDGRQHAESQEQWESDVGRREEFDEADWRIVTLLATDVYRTPGATLDRVVRAMRSRGMQVAVTSDEWRRHFPGHASLI</sequence>
<dbReference type="EMBL" id="CP031229">
    <property type="protein sequence ID" value="AXH97864.1"/>
    <property type="molecule type" value="Genomic_DNA"/>
</dbReference>
<dbReference type="SUPFAM" id="SSF52980">
    <property type="entry name" value="Restriction endonuclease-like"/>
    <property type="match status" value="1"/>
</dbReference>
<evidence type="ECO:0000313" key="1">
    <source>
        <dbReference type="EMBL" id="AXH97864.1"/>
    </source>
</evidence>
<reference evidence="1 2" key="1">
    <citation type="submission" date="2018-07" db="EMBL/GenBank/DDBJ databases">
        <title>Complete genome sequencing of Ornithinimicrobium sp. AMA3305.</title>
        <authorList>
            <person name="Bae J.-W."/>
        </authorList>
    </citation>
    <scope>NUCLEOTIDE SEQUENCE [LARGE SCALE GENOMIC DNA]</scope>
    <source>
        <strain evidence="1 2">AMA3305</strain>
    </source>
</reference>